<dbReference type="AlphaFoldDB" id="A0A0C4DLJ3"/>
<feature type="region of interest" description="Disordered" evidence="1">
    <location>
        <begin position="92"/>
        <end position="112"/>
    </location>
</feature>
<reference evidence="3" key="5">
    <citation type="submission" date="2015-06" db="UniProtKB">
        <authorList>
            <consortium name="EnsemblFungi"/>
        </authorList>
    </citation>
    <scope>IDENTIFICATION</scope>
    <source>
        <strain evidence="3">ATCC 64411</strain>
    </source>
</reference>
<keyword evidence="4" id="KW-1185">Reference proteome</keyword>
<dbReference type="VEuPathDB" id="FungiDB:MAPG_00637"/>
<proteinExistence type="predicted"/>
<evidence type="ECO:0000313" key="4">
    <source>
        <dbReference type="Proteomes" id="UP000011715"/>
    </source>
</evidence>
<dbReference type="Proteomes" id="UP000011715">
    <property type="component" value="Unassembled WGS sequence"/>
</dbReference>
<evidence type="ECO:0000313" key="3">
    <source>
        <dbReference type="EnsemblFungi" id="MAPG_00637T0"/>
    </source>
</evidence>
<sequence>MPTQSASQPPPAETRTCCLPQGIISRTGRTIKSNRLVSVPCLQSGRLLELCLFHHSPRLAAFWAVVVGVTSRAIPSGVICSIARIARAQARSSVRPFPPPSRQQPTKYGPKARPPFGVTTSHCYTSCSLY</sequence>
<evidence type="ECO:0000313" key="2">
    <source>
        <dbReference type="EMBL" id="KLU81552.1"/>
    </source>
</evidence>
<reference evidence="2" key="3">
    <citation type="submission" date="2011-03" db="EMBL/GenBank/DDBJ databases">
        <title>Annotation of Magnaporthe poae ATCC 64411.</title>
        <authorList>
            <person name="Ma L.-J."/>
            <person name="Dead R."/>
            <person name="Young S.K."/>
            <person name="Zeng Q."/>
            <person name="Gargeya S."/>
            <person name="Fitzgerald M."/>
            <person name="Haas B."/>
            <person name="Abouelleil A."/>
            <person name="Alvarado L."/>
            <person name="Arachchi H.M."/>
            <person name="Berlin A."/>
            <person name="Brown A."/>
            <person name="Chapman S.B."/>
            <person name="Chen Z."/>
            <person name="Dunbar C."/>
            <person name="Freedman E."/>
            <person name="Gearin G."/>
            <person name="Gellesch M."/>
            <person name="Goldberg J."/>
            <person name="Griggs A."/>
            <person name="Gujja S."/>
            <person name="Heiman D."/>
            <person name="Howarth C."/>
            <person name="Larson L."/>
            <person name="Lui A."/>
            <person name="MacDonald P.J.P."/>
            <person name="Mehta T."/>
            <person name="Montmayeur A."/>
            <person name="Murphy C."/>
            <person name="Neiman D."/>
            <person name="Pearson M."/>
            <person name="Priest M."/>
            <person name="Roberts A."/>
            <person name="Saif S."/>
            <person name="Shea T."/>
            <person name="Shenoy N."/>
            <person name="Sisk P."/>
            <person name="Stolte C."/>
            <person name="Sykes S."/>
            <person name="Yandava C."/>
            <person name="Wortman J."/>
            <person name="Nusbaum C."/>
            <person name="Birren B."/>
        </authorList>
    </citation>
    <scope>NUCLEOTIDE SEQUENCE</scope>
    <source>
        <strain evidence="2">ATCC 64411</strain>
    </source>
</reference>
<protein>
    <submittedName>
        <fullName evidence="2 3">Uncharacterized protein</fullName>
    </submittedName>
</protein>
<dbReference type="EMBL" id="ADBL01000151">
    <property type="status" value="NOT_ANNOTATED_CDS"/>
    <property type="molecule type" value="Genomic_DNA"/>
</dbReference>
<organism evidence="3 4">
    <name type="scientific">Magnaporthiopsis poae (strain ATCC 64411 / 73-15)</name>
    <name type="common">Kentucky bluegrass fungus</name>
    <name type="synonym">Magnaporthe poae</name>
    <dbReference type="NCBI Taxonomy" id="644358"/>
    <lineage>
        <taxon>Eukaryota</taxon>
        <taxon>Fungi</taxon>
        <taxon>Dikarya</taxon>
        <taxon>Ascomycota</taxon>
        <taxon>Pezizomycotina</taxon>
        <taxon>Sordariomycetes</taxon>
        <taxon>Sordariomycetidae</taxon>
        <taxon>Magnaporthales</taxon>
        <taxon>Magnaporthaceae</taxon>
        <taxon>Magnaporthiopsis</taxon>
    </lineage>
</organism>
<dbReference type="EnsemblFungi" id="MAPG_00637T0">
    <property type="protein sequence ID" value="MAPG_00637T0"/>
    <property type="gene ID" value="MAPG_00637"/>
</dbReference>
<reference evidence="2" key="2">
    <citation type="submission" date="2010-05" db="EMBL/GenBank/DDBJ databases">
        <title>The Genome Sequence of Magnaporthe poae strain ATCC 64411.</title>
        <authorList>
            <consortium name="The Broad Institute Genome Sequencing Platform"/>
            <consortium name="Broad Institute Genome Sequencing Center for Infectious Disease"/>
            <person name="Ma L.-J."/>
            <person name="Dead R."/>
            <person name="Young S."/>
            <person name="Zeng Q."/>
            <person name="Koehrsen M."/>
            <person name="Alvarado L."/>
            <person name="Berlin A."/>
            <person name="Chapman S.B."/>
            <person name="Chen Z."/>
            <person name="Freedman E."/>
            <person name="Gellesch M."/>
            <person name="Goldberg J."/>
            <person name="Griggs A."/>
            <person name="Gujja S."/>
            <person name="Heilman E.R."/>
            <person name="Heiman D."/>
            <person name="Hepburn T."/>
            <person name="Howarth C."/>
            <person name="Jen D."/>
            <person name="Larson L."/>
            <person name="Mehta T."/>
            <person name="Neiman D."/>
            <person name="Pearson M."/>
            <person name="Roberts A."/>
            <person name="Saif S."/>
            <person name="Shea T."/>
            <person name="Shenoy N."/>
            <person name="Sisk P."/>
            <person name="Stolte C."/>
            <person name="Sykes S."/>
            <person name="Walk T."/>
            <person name="White J."/>
            <person name="Yandava C."/>
            <person name="Haas B."/>
            <person name="Nusbaum C."/>
            <person name="Birren B."/>
        </authorList>
    </citation>
    <scope>NUCLEOTIDE SEQUENCE</scope>
    <source>
        <strain evidence="2">ATCC 64411</strain>
    </source>
</reference>
<reference evidence="3" key="4">
    <citation type="journal article" date="2015" name="G3 (Bethesda)">
        <title>Genome sequences of three phytopathogenic species of the Magnaporthaceae family of fungi.</title>
        <authorList>
            <person name="Okagaki L.H."/>
            <person name="Nunes C.C."/>
            <person name="Sailsbery J."/>
            <person name="Clay B."/>
            <person name="Brown D."/>
            <person name="John T."/>
            <person name="Oh Y."/>
            <person name="Young N."/>
            <person name="Fitzgerald M."/>
            <person name="Haas B.J."/>
            <person name="Zeng Q."/>
            <person name="Young S."/>
            <person name="Adiconis X."/>
            <person name="Fan L."/>
            <person name="Levin J.Z."/>
            <person name="Mitchell T.K."/>
            <person name="Okubara P.A."/>
            <person name="Farman M.L."/>
            <person name="Kohn L.M."/>
            <person name="Birren B."/>
            <person name="Ma L.-J."/>
            <person name="Dean R.A."/>
        </authorList>
    </citation>
    <scope>NUCLEOTIDE SEQUENCE</scope>
    <source>
        <strain evidence="3">ATCC 64411 / 73-15</strain>
    </source>
</reference>
<reference evidence="4" key="1">
    <citation type="submission" date="2010-05" db="EMBL/GenBank/DDBJ databases">
        <title>The genome sequence of Magnaporthe poae strain ATCC 64411.</title>
        <authorList>
            <person name="Ma L.-J."/>
            <person name="Dead R."/>
            <person name="Young S."/>
            <person name="Zeng Q."/>
            <person name="Koehrsen M."/>
            <person name="Alvarado L."/>
            <person name="Berlin A."/>
            <person name="Chapman S.B."/>
            <person name="Chen Z."/>
            <person name="Freedman E."/>
            <person name="Gellesch M."/>
            <person name="Goldberg J."/>
            <person name="Griggs A."/>
            <person name="Gujja S."/>
            <person name="Heilman E.R."/>
            <person name="Heiman D."/>
            <person name="Hepburn T."/>
            <person name="Howarth C."/>
            <person name="Jen D."/>
            <person name="Larson L."/>
            <person name="Mehta T."/>
            <person name="Neiman D."/>
            <person name="Pearson M."/>
            <person name="Roberts A."/>
            <person name="Saif S."/>
            <person name="Shea T."/>
            <person name="Shenoy N."/>
            <person name="Sisk P."/>
            <person name="Stolte C."/>
            <person name="Sykes S."/>
            <person name="Walk T."/>
            <person name="White J."/>
            <person name="Yandava C."/>
            <person name="Haas B."/>
            <person name="Nusbaum C."/>
            <person name="Birren B."/>
        </authorList>
    </citation>
    <scope>NUCLEOTIDE SEQUENCE [LARGE SCALE GENOMIC DNA]</scope>
    <source>
        <strain evidence="4">ATCC 64411 / 73-15</strain>
    </source>
</reference>
<gene>
    <name evidence="2" type="ORF">MAPG_00637</name>
</gene>
<accession>A0A0C4DLJ3</accession>
<dbReference type="EMBL" id="GL876966">
    <property type="protein sequence ID" value="KLU81552.1"/>
    <property type="molecule type" value="Genomic_DNA"/>
</dbReference>
<evidence type="ECO:0000256" key="1">
    <source>
        <dbReference type="SAM" id="MobiDB-lite"/>
    </source>
</evidence>
<name>A0A0C4DLJ3_MAGP6</name>